<dbReference type="PANTHER" id="PTHR43424:SF1">
    <property type="entry name" value="LOCUS PUTATIVE PROTEIN 1-RELATED"/>
    <property type="match status" value="1"/>
</dbReference>
<feature type="transmembrane region" description="Helical" evidence="5">
    <location>
        <begin position="128"/>
        <end position="147"/>
    </location>
</feature>
<feature type="transmembrane region" description="Helical" evidence="5">
    <location>
        <begin position="370"/>
        <end position="391"/>
    </location>
</feature>
<feature type="transmembrane region" description="Helical" evidence="5">
    <location>
        <begin position="304"/>
        <end position="322"/>
    </location>
</feature>
<dbReference type="PANTHER" id="PTHR43424">
    <property type="entry name" value="LOCUS PUTATIVE PROTEIN 1-RELATED"/>
    <property type="match status" value="1"/>
</dbReference>
<keyword evidence="2 5" id="KW-0812">Transmembrane</keyword>
<dbReference type="OrthoDB" id="9770347at2"/>
<gene>
    <name evidence="6" type="ORF">EI427_08290</name>
</gene>
<evidence type="ECO:0000256" key="5">
    <source>
        <dbReference type="SAM" id="Phobius"/>
    </source>
</evidence>
<dbReference type="KEGG" id="fll:EI427_08290"/>
<proteinExistence type="predicted"/>
<evidence type="ECO:0000313" key="7">
    <source>
        <dbReference type="Proteomes" id="UP000267268"/>
    </source>
</evidence>
<keyword evidence="4 5" id="KW-0472">Membrane</keyword>
<feature type="transmembrane region" description="Helical" evidence="5">
    <location>
        <begin position="227"/>
        <end position="244"/>
    </location>
</feature>
<feature type="transmembrane region" description="Helical" evidence="5">
    <location>
        <begin position="55"/>
        <end position="74"/>
    </location>
</feature>
<name>A0A3S9P252_9BACT</name>
<keyword evidence="7" id="KW-1185">Reference proteome</keyword>
<dbReference type="CDD" id="cd13128">
    <property type="entry name" value="MATE_Wzx_like"/>
    <property type="match status" value="1"/>
</dbReference>
<dbReference type="AlphaFoldDB" id="A0A3S9P252"/>
<dbReference type="Pfam" id="PF01943">
    <property type="entry name" value="Polysacc_synt"/>
    <property type="match status" value="1"/>
</dbReference>
<evidence type="ECO:0000256" key="4">
    <source>
        <dbReference type="ARBA" id="ARBA00023136"/>
    </source>
</evidence>
<dbReference type="InterPro" id="IPR002797">
    <property type="entry name" value="Polysacc_synth"/>
</dbReference>
<reference evidence="6 7" key="1">
    <citation type="submission" date="2018-12" db="EMBL/GenBank/DDBJ databases">
        <title>Flammeovirga pectinis sp. nov., isolated from the gut of the Korean scallop, Patinopecten yessoensis.</title>
        <authorList>
            <person name="Bae J.-W."/>
            <person name="Jeong Y.-S."/>
            <person name="Kang W."/>
        </authorList>
    </citation>
    <scope>NUCLEOTIDE SEQUENCE [LARGE SCALE GENOMIC DNA]</scope>
    <source>
        <strain evidence="6 7">L12M1</strain>
    </source>
</reference>
<dbReference type="GO" id="GO:0016020">
    <property type="term" value="C:membrane"/>
    <property type="evidence" value="ECO:0007669"/>
    <property type="project" value="UniProtKB-SubCell"/>
</dbReference>
<protein>
    <submittedName>
        <fullName evidence="6">Flippase</fullName>
    </submittedName>
</protein>
<comment type="subcellular location">
    <subcellularLocation>
        <location evidence="1">Membrane</location>
        <topology evidence="1">Multi-pass membrane protein</topology>
    </subcellularLocation>
</comment>
<feature type="transmembrane region" description="Helical" evidence="5">
    <location>
        <begin position="342"/>
        <end position="363"/>
    </location>
</feature>
<feature type="transmembrane region" description="Helical" evidence="5">
    <location>
        <begin position="187"/>
        <end position="206"/>
    </location>
</feature>
<feature type="transmembrane region" description="Helical" evidence="5">
    <location>
        <begin position="31"/>
        <end position="49"/>
    </location>
</feature>
<sequence length="442" mass="49986">MGIKETFINWYKKDGVKSILKNINWLVLDRIIRMVGGLLINAWVSRYLGPSKMGIWDISISVSSLFLIFSSFGLDRLAIRNFVNSDRETTNTNLSVLFTMRASAALISFLTSGLILQYLADGSQERIIVGWMISSSILVQVFDIFTFKLQADLLSKYTVIAKGCGFIISSILKVICITENLSLEYFVATYLVDFIIGFLLLSIIFIKKYSFIKFKFSSTVFKDYWTSFFPLLLSSLAFIIYSKIDQIMIDRMIDETAVGVYTRAVKLNDIAIAIYTIMSSSLFPELTKQYNKSIKDLNKSYERICSLLSGLSYLGVIATIFLSDFVIDLLYGPSYSGAANNLKILIVGMIFLYNGGMKGNYLILLNKKKIITITSFASIFINVGMNALLIPKYGANGAAIASVFTLCFINFLINFLFKDTREVGRIQFRSFFLVHFIKKYIL</sequence>
<dbReference type="EMBL" id="CP034562">
    <property type="protein sequence ID" value="AZQ62235.1"/>
    <property type="molecule type" value="Genomic_DNA"/>
</dbReference>
<accession>A0A3S9P252</accession>
<dbReference type="InterPro" id="IPR052556">
    <property type="entry name" value="PolySynth_Transporter"/>
</dbReference>
<organism evidence="6 7">
    <name type="scientific">Flammeovirga pectinis</name>
    <dbReference type="NCBI Taxonomy" id="2494373"/>
    <lineage>
        <taxon>Bacteria</taxon>
        <taxon>Pseudomonadati</taxon>
        <taxon>Bacteroidota</taxon>
        <taxon>Cytophagia</taxon>
        <taxon>Cytophagales</taxon>
        <taxon>Flammeovirgaceae</taxon>
        <taxon>Flammeovirga</taxon>
    </lineage>
</organism>
<evidence type="ECO:0000256" key="1">
    <source>
        <dbReference type="ARBA" id="ARBA00004141"/>
    </source>
</evidence>
<feature type="transmembrane region" description="Helical" evidence="5">
    <location>
        <begin position="397"/>
        <end position="417"/>
    </location>
</feature>
<dbReference type="RefSeq" id="WP_126613535.1">
    <property type="nucleotide sequence ID" value="NZ_CP034562.1"/>
</dbReference>
<evidence type="ECO:0000256" key="2">
    <source>
        <dbReference type="ARBA" id="ARBA00022692"/>
    </source>
</evidence>
<keyword evidence="3 5" id="KW-1133">Transmembrane helix</keyword>
<evidence type="ECO:0000256" key="3">
    <source>
        <dbReference type="ARBA" id="ARBA00022989"/>
    </source>
</evidence>
<feature type="transmembrane region" description="Helical" evidence="5">
    <location>
        <begin position="94"/>
        <end position="116"/>
    </location>
</feature>
<evidence type="ECO:0000313" key="6">
    <source>
        <dbReference type="EMBL" id="AZQ62235.1"/>
    </source>
</evidence>
<dbReference type="Proteomes" id="UP000267268">
    <property type="component" value="Chromosome 1"/>
</dbReference>